<sequence>MLGGAHAASRLPASTALYYGAEPPFDELAAFDWVVLEPGHGHDLAQAGARMPRTQLLAYLSVGEVLPQAPHYAALPPAWRIGHNASWRSEVLDQRPADWPAWFVEQVARPQWQRGYRGFFLDTLDSYQLVAATAEERALQQAGLVRVIRALRAAFPSARLIVNRGFELLPQVATQVDMVAAESLYRRWNPVDARYEDVSADDRAWLLAQFEQVREQHGLPLLAIDYVAPGDRARARELAARIAAHGLQPFVVNGALDQLGLGAIEVLPRRVLMLHDAPMQRASDITYSVIHQYVDMPVFHLGLIPQHLQVDRDALPDYPLAGRIAGIVTHFDSDRARPALAAFLKRAIAEGIKVVSLGQPGVGSGPALAETFGLQTRPGAPLPLAPVRVSQQGREIGFELAPLPTVAGFRPLAAPPGAQPLLTLRDARGATMDAIAFTPWGGYALWGQALARLPSRPDEVRWVVDPIAFLRQALALPPMPVPDLATETGRRLLLAHVDGDGFANFSDQPGSPMASAVLLREVFERYRVPTTMSVIEGETAPHGLYPQHAAELEAIARRIFALPHVEIGSHSYSHPFNWERAAAARDDGRYRLQLPDYVFDTEREVAGSIRYIEERLAPAGKKVRLYQWSGNTNPGEAALAAVERAGIGSINGGETLITRAQPSLTKVAPPGVRKGAHFQVYAPNQNENVYTNHYTAPLYGYERVIETFELTGQPYRLKPINLYFHTYAASRQASLEALHKAWRWALAQPVHPVFTSAYVARVRNFEQVVIARGADGFLVRGAQALRQLRAPASLGVPQIAGSRALAGYTEPDAVEGTDGLAGAGERYLHLAADEAWLRFDRQGDGAPRLVDANGRVEAHEHAGGRTRLRLAAQVPLQFSLRHGPRCTVAADPQPVTVSADPSGLSRYAMDPHGSATITIACP</sequence>
<dbReference type="AlphaFoldDB" id="B1Y562"/>
<protein>
    <submittedName>
        <fullName evidence="2">Polysaccharide deacetylase</fullName>
    </submittedName>
</protein>
<feature type="domain" description="Glycoside-hydrolase family GH114 TIM-barrel" evidence="1">
    <location>
        <begin position="47"/>
        <end position="257"/>
    </location>
</feature>
<dbReference type="GO" id="GO:0005975">
    <property type="term" value="P:carbohydrate metabolic process"/>
    <property type="evidence" value="ECO:0007669"/>
    <property type="project" value="InterPro"/>
</dbReference>
<evidence type="ECO:0000313" key="2">
    <source>
        <dbReference type="EMBL" id="ACB32292.1"/>
    </source>
</evidence>
<evidence type="ECO:0000259" key="1">
    <source>
        <dbReference type="Pfam" id="PF03537"/>
    </source>
</evidence>
<dbReference type="InterPro" id="IPR011330">
    <property type="entry name" value="Glyco_hydro/deAcase_b/a-brl"/>
</dbReference>
<dbReference type="InterPro" id="IPR017853">
    <property type="entry name" value="GH"/>
</dbReference>
<dbReference type="InterPro" id="IPR004352">
    <property type="entry name" value="GH114_TIM-barrel"/>
</dbReference>
<evidence type="ECO:0000313" key="3">
    <source>
        <dbReference type="Proteomes" id="UP000001693"/>
    </source>
</evidence>
<organism evidence="2 3">
    <name type="scientific">Leptothrix cholodnii (strain ATCC 51168 / LMG 8142 / SP-6)</name>
    <name type="common">Leptothrix discophora (strain SP-6)</name>
    <dbReference type="NCBI Taxonomy" id="395495"/>
    <lineage>
        <taxon>Bacteria</taxon>
        <taxon>Pseudomonadati</taxon>
        <taxon>Pseudomonadota</taxon>
        <taxon>Betaproteobacteria</taxon>
        <taxon>Burkholderiales</taxon>
        <taxon>Sphaerotilaceae</taxon>
        <taxon>Leptothrix</taxon>
    </lineage>
</organism>
<dbReference type="SUPFAM" id="SSF51445">
    <property type="entry name" value="(Trans)glycosidases"/>
    <property type="match status" value="1"/>
</dbReference>
<dbReference type="KEGG" id="lch:Lcho_0016"/>
<dbReference type="PANTHER" id="PTHR35882:SF2">
    <property type="entry name" value="PELA"/>
    <property type="match status" value="1"/>
</dbReference>
<keyword evidence="3" id="KW-1185">Reference proteome</keyword>
<dbReference type="STRING" id="395495.Lcho_0016"/>
<dbReference type="Pfam" id="PF03537">
    <property type="entry name" value="Glyco_hydro_114"/>
    <property type="match status" value="1"/>
</dbReference>
<dbReference type="InterPro" id="IPR013785">
    <property type="entry name" value="Aldolase_TIM"/>
</dbReference>
<dbReference type="PANTHER" id="PTHR35882">
    <property type="entry name" value="PELA"/>
    <property type="match status" value="1"/>
</dbReference>
<accession>B1Y562</accession>
<dbReference type="HOGENOM" id="CLU_014516_0_0_4"/>
<dbReference type="Gene3D" id="3.20.20.70">
    <property type="entry name" value="Aldolase class I"/>
    <property type="match status" value="1"/>
</dbReference>
<dbReference type="InterPro" id="IPR016925">
    <property type="entry name" value="UCP029570"/>
</dbReference>
<dbReference type="EMBL" id="CP001013">
    <property type="protein sequence ID" value="ACB32292.1"/>
    <property type="molecule type" value="Genomic_DNA"/>
</dbReference>
<dbReference type="Proteomes" id="UP000001693">
    <property type="component" value="Chromosome"/>
</dbReference>
<dbReference type="eggNOG" id="COG3868">
    <property type="taxonomic scope" value="Bacteria"/>
</dbReference>
<dbReference type="PIRSF" id="PIRSF029570">
    <property type="entry name" value="UCP029570"/>
    <property type="match status" value="1"/>
</dbReference>
<reference evidence="2 3" key="1">
    <citation type="submission" date="2008-03" db="EMBL/GenBank/DDBJ databases">
        <title>Complete sequence of Leptothrix cholodnii SP-6.</title>
        <authorList>
            <consortium name="US DOE Joint Genome Institute"/>
            <person name="Copeland A."/>
            <person name="Lucas S."/>
            <person name="Lapidus A."/>
            <person name="Glavina del Rio T."/>
            <person name="Dalin E."/>
            <person name="Tice H."/>
            <person name="Bruce D."/>
            <person name="Goodwin L."/>
            <person name="Pitluck S."/>
            <person name="Chertkov O."/>
            <person name="Brettin T."/>
            <person name="Detter J.C."/>
            <person name="Han C."/>
            <person name="Kuske C.R."/>
            <person name="Schmutz J."/>
            <person name="Larimer F."/>
            <person name="Land M."/>
            <person name="Hauser L."/>
            <person name="Kyrpides N."/>
            <person name="Lykidis A."/>
            <person name="Emerson D."/>
            <person name="Richardson P."/>
        </authorList>
    </citation>
    <scope>NUCLEOTIDE SEQUENCE [LARGE SCALE GENOMIC DNA]</scope>
    <source>
        <strain evidence="3">ATCC 51168 / LMG 8142 / SP-6</strain>
    </source>
</reference>
<dbReference type="Gene3D" id="3.20.20.370">
    <property type="entry name" value="Glycoside hydrolase/deacetylase"/>
    <property type="match status" value="1"/>
</dbReference>
<dbReference type="SUPFAM" id="SSF88713">
    <property type="entry name" value="Glycoside hydrolase/deacetylase"/>
    <property type="match status" value="1"/>
</dbReference>
<gene>
    <name evidence="2" type="ordered locus">Lcho_0016</name>
</gene>
<dbReference type="CDD" id="cd10922">
    <property type="entry name" value="CE4_PelA_like_C"/>
    <property type="match status" value="1"/>
</dbReference>
<name>B1Y562_LEPCP</name>
<proteinExistence type="predicted"/>
<dbReference type="eggNOG" id="COG0726">
    <property type="taxonomic scope" value="Bacteria"/>
</dbReference>